<evidence type="ECO:0000313" key="2">
    <source>
        <dbReference type="Proteomes" id="UP000629098"/>
    </source>
</evidence>
<reference evidence="1" key="1">
    <citation type="submission" date="2020-09" db="EMBL/GenBank/DDBJ databases">
        <title>Iningainema tapete sp. nov. (Scytonemataceae, Cyanobacteria) from greenhouses in central Florida (USA) produces two types of nodularin with biosynthetic potential for microcystin-LR and anabaenopeptins.</title>
        <authorList>
            <person name="Berthold D.E."/>
            <person name="Lefler F.W."/>
            <person name="Huang I.-S."/>
            <person name="Abdulla H."/>
            <person name="Zimba P.V."/>
            <person name="Laughinghouse H.D. IV."/>
        </authorList>
    </citation>
    <scope>NUCLEOTIDE SEQUENCE</scope>
    <source>
        <strain evidence="1">BLCCT55</strain>
    </source>
</reference>
<dbReference type="Proteomes" id="UP000629098">
    <property type="component" value="Unassembled WGS sequence"/>
</dbReference>
<protein>
    <submittedName>
        <fullName evidence="1">Uncharacterized protein</fullName>
    </submittedName>
</protein>
<dbReference type="RefSeq" id="WP_190827328.1">
    <property type="nucleotide sequence ID" value="NZ_CAWPPI010000040.1"/>
</dbReference>
<organism evidence="1 2">
    <name type="scientific">Iningainema tapete BLCC-T55</name>
    <dbReference type="NCBI Taxonomy" id="2748662"/>
    <lineage>
        <taxon>Bacteria</taxon>
        <taxon>Bacillati</taxon>
        <taxon>Cyanobacteriota</taxon>
        <taxon>Cyanophyceae</taxon>
        <taxon>Nostocales</taxon>
        <taxon>Scytonemataceae</taxon>
        <taxon>Iningainema tapete</taxon>
    </lineage>
</organism>
<dbReference type="EMBL" id="JACXAE010000040">
    <property type="protein sequence ID" value="MBD2772594.1"/>
    <property type="molecule type" value="Genomic_DNA"/>
</dbReference>
<sequence length="66" mass="7700">MIKFFGWNLCTKGILSLAYNFPVLARFPLTSHCTPSEALLNHSMNLRVETQASRLCQETRMQRWLK</sequence>
<proteinExistence type="predicted"/>
<comment type="caution">
    <text evidence="1">The sequence shown here is derived from an EMBL/GenBank/DDBJ whole genome shotgun (WGS) entry which is preliminary data.</text>
</comment>
<evidence type="ECO:0000313" key="1">
    <source>
        <dbReference type="EMBL" id="MBD2772594.1"/>
    </source>
</evidence>
<gene>
    <name evidence="1" type="ORF">ICL16_11030</name>
</gene>
<keyword evidence="2" id="KW-1185">Reference proteome</keyword>
<accession>A0A8J6XJE7</accession>
<dbReference type="AlphaFoldDB" id="A0A8J6XJE7"/>
<name>A0A8J6XJE7_9CYAN</name>